<gene>
    <name evidence="1" type="ORF">EHQ30_02385</name>
</gene>
<dbReference type="AlphaFoldDB" id="A0A5F1ZA27"/>
<dbReference type="GO" id="GO:0005935">
    <property type="term" value="C:cellular bud neck"/>
    <property type="evidence" value="ECO:0007669"/>
    <property type="project" value="TreeGrafter"/>
</dbReference>
<accession>A0A5F1ZA27</accession>
<comment type="caution">
    <text evidence="1">The sequence shown here is derived from an EMBL/GenBank/DDBJ whole genome shotgun (WGS) entry which is preliminary data.</text>
</comment>
<dbReference type="RefSeq" id="WP_135676567.1">
    <property type="nucleotide sequence ID" value="NZ_RQFP01000001.1"/>
</dbReference>
<evidence type="ECO:0000313" key="1">
    <source>
        <dbReference type="EMBL" id="TGK95507.1"/>
    </source>
</evidence>
<dbReference type="InterPro" id="IPR015915">
    <property type="entry name" value="Kelch-typ_b-propeller"/>
</dbReference>
<sequence length="760" mass="81269">MFRNFSIIWICVVSLTTFSNCRPADLENTCDARSKSYLLATVIRYATGDRSSSCLPAFSFFEPWGVYDSSAVPKIAALTYHQGHIIAGGTFKMTGIPTGNIALVDAITGKVIPNRFCPHLKVIASYSTTVSDGSGGFYIGGDFQYVQGIKRNQVAHILPGCQLDPNFNPVEDPSRVVTSLSILGNQLYVGGMFTSWGSGSQKNLASINRYTGELNTEFYAGDINNSVFDITTDGTAIYIGGHFSMVGSTAKQGIAKLSPITGSLDTSFIGQAPGQVNDIHLGTDSNGTPVLYVVGPFAGGAISFFLNGTQTSWAPNPNSEVAKVTQYENTIYLCGNFTTIGVTPANYLVGVDNQLGAIKENSFGINNNVKYGTVIGNKLYVLGEFTEAKGIQRNYAASFDLPSNSLNIWDPNFNSGVYFPSGEIVSSGSSLLIASNFTAANMMKRNNFVVFEEATGNPIEGTPFFDFQITSFHIKDNHLFVGGSFENINGIPRVGFAILDLPTYQLNQTNLNVSGTGSPEIRSITSNENQIFFGGFGISSVSGQTRNALAAIDSNSLTLTNWNPDLGSNSASSLLVLNDLVYVGGIFTSMNGVAGSNNYRAVDTINGFVTSLPSSSNYPNSEVAAQSHFAGKILIGGIFTTIGSLGSFSNMATYDTTIQSYITPNPIYANATVSSITVSPEGIAMVGGSFSGLNGDTTSQFLAAFNANTYQVLDWKPNPNNIGHSSFYRNGKWYIGGDFNKVFNKPFGGFYVSDLTEKTN</sequence>
<proteinExistence type="predicted"/>
<dbReference type="EMBL" id="RQFP01000001">
    <property type="protein sequence ID" value="TGK95507.1"/>
    <property type="molecule type" value="Genomic_DNA"/>
</dbReference>
<dbReference type="OrthoDB" id="340196at2"/>
<dbReference type="GO" id="GO:1902929">
    <property type="term" value="C:plasma membrane of growing cell tip"/>
    <property type="evidence" value="ECO:0007669"/>
    <property type="project" value="TreeGrafter"/>
</dbReference>
<dbReference type="InterPro" id="IPR013431">
    <property type="entry name" value="Delta_60_rpt"/>
</dbReference>
<evidence type="ECO:0000313" key="2">
    <source>
        <dbReference type="Proteomes" id="UP000297891"/>
    </source>
</evidence>
<dbReference type="PANTHER" id="PTHR31778">
    <property type="entry name" value="BUD SITE SELECTION PROTEIN RAX2"/>
    <property type="match status" value="1"/>
</dbReference>
<dbReference type="Proteomes" id="UP000297891">
    <property type="component" value="Unassembled WGS sequence"/>
</dbReference>
<name>A0A5F1ZA27_9LEPT</name>
<reference evidence="1" key="1">
    <citation type="journal article" date="2019" name="PLoS Negl. Trop. Dis.">
        <title>Revisiting the worldwide diversity of Leptospira species in the environment.</title>
        <authorList>
            <person name="Vincent A.T."/>
            <person name="Schiettekatte O."/>
            <person name="Bourhy P."/>
            <person name="Veyrier F.J."/>
            <person name="Picardeau M."/>
        </authorList>
    </citation>
    <scope>NUCLEOTIDE SEQUENCE [LARGE SCALE GENOMIC DNA]</scope>
    <source>
        <strain evidence="1">201800277</strain>
    </source>
</reference>
<keyword evidence="2" id="KW-1185">Reference proteome</keyword>
<dbReference type="PANTHER" id="PTHR31778:SF2">
    <property type="entry name" value="BUD SITE SELECTION PROTEIN RAX2"/>
    <property type="match status" value="1"/>
</dbReference>
<dbReference type="SUPFAM" id="SSF117281">
    <property type="entry name" value="Kelch motif"/>
    <property type="match status" value="1"/>
</dbReference>
<organism evidence="1 2">
    <name type="scientific">Leptospira brenneri</name>
    <dbReference type="NCBI Taxonomy" id="2023182"/>
    <lineage>
        <taxon>Bacteria</taxon>
        <taxon>Pseudomonadati</taxon>
        <taxon>Spirochaetota</taxon>
        <taxon>Spirochaetia</taxon>
        <taxon>Leptospirales</taxon>
        <taxon>Leptospiraceae</taxon>
        <taxon>Leptospira</taxon>
    </lineage>
</organism>
<dbReference type="Pfam" id="PF17164">
    <property type="entry name" value="DUF5122"/>
    <property type="match status" value="1"/>
</dbReference>
<protein>
    <submittedName>
        <fullName evidence="1">Uncharacterized protein</fullName>
    </submittedName>
</protein>